<evidence type="ECO:0000313" key="2">
    <source>
        <dbReference type="EMBL" id="KAF2668762.1"/>
    </source>
</evidence>
<sequence>MAENVIEPRDQVVVVKGGSGRLSRLKKWSNPTQNEIDLGSPPQRSGPRQRKPDCFRNVLNLSLFGTSSSDSIVIPKCHQVTFVVVFNYDDGKDDNVGEYKPAILALDPTCNLRVEADGRRLIIDRPASTTREALHVQYYGNFVLWRARPCVHCDRSGFPASCDSRVPCQPCYQSNTTCVPQSGALDVAKLATITSHSCFRKKHFKAESPNPPVVLADETLPPCAADAPQLGSSADDALKHVLEGLKRHTLKREYSKVLIMSSLPGVSDPDLLEKLNFDWDKAVEGTLTMLEPTPRKQGKGKKRVHDITEEVEDAPVDEQPMLEGLDTATPMDEDSVA</sequence>
<organism evidence="2 3">
    <name type="scientific">Microthyrium microscopicum</name>
    <dbReference type="NCBI Taxonomy" id="703497"/>
    <lineage>
        <taxon>Eukaryota</taxon>
        <taxon>Fungi</taxon>
        <taxon>Dikarya</taxon>
        <taxon>Ascomycota</taxon>
        <taxon>Pezizomycotina</taxon>
        <taxon>Dothideomycetes</taxon>
        <taxon>Dothideomycetes incertae sedis</taxon>
        <taxon>Microthyriales</taxon>
        <taxon>Microthyriaceae</taxon>
        <taxon>Microthyrium</taxon>
    </lineage>
</organism>
<protein>
    <submittedName>
        <fullName evidence="2">Uncharacterized protein</fullName>
    </submittedName>
</protein>
<accession>A0A6A6U9A6</accession>
<dbReference type="Proteomes" id="UP000799302">
    <property type="component" value="Unassembled WGS sequence"/>
</dbReference>
<feature type="region of interest" description="Disordered" evidence="1">
    <location>
        <begin position="288"/>
        <end position="337"/>
    </location>
</feature>
<evidence type="ECO:0000313" key="3">
    <source>
        <dbReference type="Proteomes" id="UP000799302"/>
    </source>
</evidence>
<evidence type="ECO:0000256" key="1">
    <source>
        <dbReference type="SAM" id="MobiDB-lite"/>
    </source>
</evidence>
<dbReference type="AlphaFoldDB" id="A0A6A6U9A6"/>
<proteinExistence type="predicted"/>
<dbReference type="EMBL" id="MU004236">
    <property type="protein sequence ID" value="KAF2668762.1"/>
    <property type="molecule type" value="Genomic_DNA"/>
</dbReference>
<keyword evidence="3" id="KW-1185">Reference proteome</keyword>
<feature type="region of interest" description="Disordered" evidence="1">
    <location>
        <begin position="30"/>
        <end position="51"/>
    </location>
</feature>
<name>A0A6A6U9A6_9PEZI</name>
<gene>
    <name evidence="2" type="ORF">BT63DRAFT_456403</name>
</gene>
<reference evidence="2" key="1">
    <citation type="journal article" date="2020" name="Stud. Mycol.">
        <title>101 Dothideomycetes genomes: a test case for predicting lifestyles and emergence of pathogens.</title>
        <authorList>
            <person name="Haridas S."/>
            <person name="Albert R."/>
            <person name="Binder M."/>
            <person name="Bloem J."/>
            <person name="Labutti K."/>
            <person name="Salamov A."/>
            <person name="Andreopoulos B."/>
            <person name="Baker S."/>
            <person name="Barry K."/>
            <person name="Bills G."/>
            <person name="Bluhm B."/>
            <person name="Cannon C."/>
            <person name="Castanera R."/>
            <person name="Culley D."/>
            <person name="Daum C."/>
            <person name="Ezra D."/>
            <person name="Gonzalez J."/>
            <person name="Henrissat B."/>
            <person name="Kuo A."/>
            <person name="Liang C."/>
            <person name="Lipzen A."/>
            <person name="Lutzoni F."/>
            <person name="Magnuson J."/>
            <person name="Mondo S."/>
            <person name="Nolan M."/>
            <person name="Ohm R."/>
            <person name="Pangilinan J."/>
            <person name="Park H.-J."/>
            <person name="Ramirez L."/>
            <person name="Alfaro M."/>
            <person name="Sun H."/>
            <person name="Tritt A."/>
            <person name="Yoshinaga Y."/>
            <person name="Zwiers L.-H."/>
            <person name="Turgeon B."/>
            <person name="Goodwin S."/>
            <person name="Spatafora J."/>
            <person name="Crous P."/>
            <person name="Grigoriev I."/>
        </authorList>
    </citation>
    <scope>NUCLEOTIDE SEQUENCE</scope>
    <source>
        <strain evidence="2">CBS 115976</strain>
    </source>
</reference>